<dbReference type="SUPFAM" id="SSF54637">
    <property type="entry name" value="Thioesterase/thiol ester dehydrase-isomerase"/>
    <property type="match status" value="2"/>
</dbReference>
<protein>
    <submittedName>
        <fullName evidence="3">MaoC dehydratase-like protein</fullName>
    </submittedName>
</protein>
<dbReference type="Pfam" id="PF01575">
    <property type="entry name" value="MaoC_dehydratas"/>
    <property type="match status" value="1"/>
</dbReference>
<dbReference type="InterPro" id="IPR029069">
    <property type="entry name" value="HotDog_dom_sf"/>
</dbReference>
<evidence type="ECO:0000259" key="2">
    <source>
        <dbReference type="Pfam" id="PF01575"/>
    </source>
</evidence>
<dbReference type="PANTHER" id="PTHR43841:SF1">
    <property type="entry name" value="3-HYDROXYACYL-THIOESTER DEHYDRATASE X"/>
    <property type="match status" value="1"/>
</dbReference>
<reference evidence="3 4" key="1">
    <citation type="submission" date="2019-06" db="EMBL/GenBank/DDBJ databases">
        <title>Sequencing the genomes of 1000 actinobacteria strains.</title>
        <authorList>
            <person name="Klenk H.-P."/>
        </authorList>
    </citation>
    <scope>NUCLEOTIDE SEQUENCE [LARGE SCALE GENOMIC DNA]</scope>
    <source>
        <strain evidence="3 4">DSM 24617</strain>
    </source>
</reference>
<sequence>MTRTIELTREPRLARLFAKAVATSAGRGGALPDLEVVRPDVKVDPAALAAYDRVCGFPLRDELPSTYLHVLTFPLQVALFADRSYPYPLTGSVHLSNRIVQHRPVGVREPLRLSVRATDATPHRRGATVDIKGQVHAGEELVWEGSSTYLYRGQKAEGEVPPKADEPEAVDGTGALWRLPGDLGRRYAAVSGDVNPIHMSRLGAKALGFPTTIVHGMWSAARMLAAVENRVPPAYVFDIAFGKPVLLPSTVKFVAHDGPDGVWQLALRNAKKGTVLARASVGPAGAGSIS</sequence>
<evidence type="ECO:0000313" key="4">
    <source>
        <dbReference type="Proteomes" id="UP000318336"/>
    </source>
</evidence>
<dbReference type="OrthoDB" id="9774179at2"/>
<dbReference type="RefSeq" id="WP_142004318.1">
    <property type="nucleotide sequence ID" value="NZ_CAJTBP010000001.1"/>
</dbReference>
<dbReference type="EMBL" id="VFOK01000001">
    <property type="protein sequence ID" value="TQL32183.1"/>
    <property type="molecule type" value="Genomic_DNA"/>
</dbReference>
<dbReference type="Proteomes" id="UP000318336">
    <property type="component" value="Unassembled WGS sequence"/>
</dbReference>
<gene>
    <name evidence="3" type="ORF">FB554_0300</name>
</gene>
<feature type="domain" description="MaoC-like" evidence="2">
    <location>
        <begin position="185"/>
        <end position="255"/>
    </location>
</feature>
<dbReference type="Gene3D" id="3.10.129.10">
    <property type="entry name" value="Hotdog Thioesterase"/>
    <property type="match status" value="1"/>
</dbReference>
<accession>A0A542X8M0</accession>
<evidence type="ECO:0000256" key="1">
    <source>
        <dbReference type="ARBA" id="ARBA00005254"/>
    </source>
</evidence>
<comment type="caution">
    <text evidence="3">The sequence shown here is derived from an EMBL/GenBank/DDBJ whole genome shotgun (WGS) entry which is preliminary data.</text>
</comment>
<proteinExistence type="inferred from homology"/>
<dbReference type="InterPro" id="IPR002539">
    <property type="entry name" value="MaoC-like_dom"/>
</dbReference>
<dbReference type="PANTHER" id="PTHR43841">
    <property type="entry name" value="3-HYDROXYACYL-THIOESTER DEHYDRATASE HTDX-RELATED"/>
    <property type="match status" value="1"/>
</dbReference>
<dbReference type="AlphaFoldDB" id="A0A542X8M0"/>
<comment type="similarity">
    <text evidence="1">Belongs to the enoyl-CoA hydratase/isomerase family.</text>
</comment>
<keyword evidence="4" id="KW-1185">Reference proteome</keyword>
<evidence type="ECO:0000313" key="3">
    <source>
        <dbReference type="EMBL" id="TQL32183.1"/>
    </source>
</evidence>
<organism evidence="3 4">
    <name type="scientific">Barrientosiimonas humi</name>
    <dbReference type="NCBI Taxonomy" id="999931"/>
    <lineage>
        <taxon>Bacteria</taxon>
        <taxon>Bacillati</taxon>
        <taxon>Actinomycetota</taxon>
        <taxon>Actinomycetes</taxon>
        <taxon>Micrococcales</taxon>
        <taxon>Dermacoccaceae</taxon>
        <taxon>Barrientosiimonas</taxon>
    </lineage>
</organism>
<name>A0A542X8M0_9MICO</name>